<feature type="domain" description="C3H1-type" evidence="12">
    <location>
        <begin position="285"/>
        <end position="312"/>
    </location>
</feature>
<evidence type="ECO:0000256" key="10">
    <source>
        <dbReference type="SAM" id="Phobius"/>
    </source>
</evidence>
<evidence type="ECO:0000256" key="2">
    <source>
        <dbReference type="ARBA" id="ARBA00022771"/>
    </source>
</evidence>
<evidence type="ECO:0000259" key="12">
    <source>
        <dbReference type="PROSITE" id="PS50103"/>
    </source>
</evidence>
<dbReference type="InterPro" id="IPR056276">
    <property type="entry name" value="AtC3H46-like_PABC-like"/>
</dbReference>
<dbReference type="InterPro" id="IPR000571">
    <property type="entry name" value="Znf_CCCH"/>
</dbReference>
<sequence length="740" mass="81059">MCLIREREREEAIRVLVSSLSYSFLKSLFFNIYIQRSHIAHFPLSFFPFPFLSFPFQPSDRGEREEGSQRCCFQTSTDSSSSQYSTVLLLFHFLLLVVSSSMDAYEATRVVFSRIQSLDPENAAKIMGLLLIQDHGEKEMIRLAFGPEALLHSVILKARKELGLLHLPHSPPSPTATAHHRHSSTSRFGFPHPPPPPLNITSPSWAPPSPSPEDHLIMSPVSYNGPGVGGGGDLVLDEDQLSFLNAADPYQEMMGGGGAWPHHQRSRSCSVADLCLGPEAAAASGFGWKPCLYFARGYCKNGTSCRFLHGVPDEPDVPSSVVEQQHCQEQQLQLMRSNSQRLAAAAVGAFPYSPAMNMPLSPSTSKCMSFLLQQQNDNQRVAAAAAALMLGSDDGHGQFMGRSRLDRADFAGMVNPGSRQIYLTFPADSTFREEDVSNYFSIYGPVQDVRIPYQQKRMFGFVTFVYPETVKLILAKGNPHFVCDARVLVKPYKEKGKVPDKNKQGERGDFSACTTPTGLDSRDPYDLQHLGARMLYNNSSSPTQEMFLRRKLEEQQQQAAELQQAIELQGRRFMGLQLMDFKSRSFSSSSHSPHSVSFSNPLSSDKSHEESSPEDKSPSPASSGGEQQLNSVNFAAAAVDKEESAREASPNGDSFQESVEHNLPDSPFASPIKGSSFAAAGDFFASPAPAAADPKLVAAPPRGNGNHLILPPTSSLDMPSLKPCLFQMPRFSSGHGAVGL</sequence>
<dbReference type="PROSITE" id="PS50103">
    <property type="entry name" value="ZF_C3H1"/>
    <property type="match status" value="1"/>
</dbReference>
<dbReference type="InterPro" id="IPR032297">
    <property type="entry name" value="Torus"/>
</dbReference>
<evidence type="ECO:0000256" key="9">
    <source>
        <dbReference type="SAM" id="MobiDB-lite"/>
    </source>
</evidence>
<dbReference type="FunFam" id="3.30.70.330:FF:000678">
    <property type="entry name" value="zinc finger CCCH domain-containing protein 53-like isoform X2"/>
    <property type="match status" value="1"/>
</dbReference>
<dbReference type="InterPro" id="IPR012677">
    <property type="entry name" value="Nucleotide-bd_a/b_plait_sf"/>
</dbReference>
<dbReference type="Proteomes" id="UP001140949">
    <property type="component" value="Unassembled WGS sequence"/>
</dbReference>
<feature type="compositionally biased region" description="Basic and acidic residues" evidence="9">
    <location>
        <begin position="605"/>
        <end position="617"/>
    </location>
</feature>
<organism evidence="13 14">
    <name type="scientific">Iris pallida</name>
    <name type="common">Sweet iris</name>
    <dbReference type="NCBI Taxonomy" id="29817"/>
    <lineage>
        <taxon>Eukaryota</taxon>
        <taxon>Viridiplantae</taxon>
        <taxon>Streptophyta</taxon>
        <taxon>Embryophyta</taxon>
        <taxon>Tracheophyta</taxon>
        <taxon>Spermatophyta</taxon>
        <taxon>Magnoliopsida</taxon>
        <taxon>Liliopsida</taxon>
        <taxon>Asparagales</taxon>
        <taxon>Iridaceae</taxon>
        <taxon>Iridoideae</taxon>
        <taxon>Irideae</taxon>
        <taxon>Iris</taxon>
    </lineage>
</organism>
<evidence type="ECO:0000256" key="8">
    <source>
        <dbReference type="SAM" id="Coils"/>
    </source>
</evidence>
<dbReference type="Pfam" id="PF16131">
    <property type="entry name" value="Torus"/>
    <property type="match status" value="1"/>
</dbReference>
<evidence type="ECO:0000256" key="1">
    <source>
        <dbReference type="ARBA" id="ARBA00022723"/>
    </source>
</evidence>
<dbReference type="PROSITE" id="PS50102">
    <property type="entry name" value="RRM"/>
    <property type="match status" value="1"/>
</dbReference>
<proteinExistence type="predicted"/>
<keyword evidence="10" id="KW-0472">Membrane</keyword>
<gene>
    <name evidence="13" type="ORF">M6B38_243675</name>
</gene>
<evidence type="ECO:0000256" key="5">
    <source>
        <dbReference type="ARBA" id="ARBA00023125"/>
    </source>
</evidence>
<dbReference type="AlphaFoldDB" id="A0AAX6DII2"/>
<feature type="domain" description="RRM" evidence="11">
    <location>
        <begin position="419"/>
        <end position="495"/>
    </location>
</feature>
<keyword evidence="2 7" id="KW-0863">Zinc-finger</keyword>
<dbReference type="Pfam" id="PF23182">
    <property type="entry name" value="PABC_AtC3H46"/>
    <property type="match status" value="1"/>
</dbReference>
<dbReference type="GO" id="GO:0003723">
    <property type="term" value="F:RNA binding"/>
    <property type="evidence" value="ECO:0007669"/>
    <property type="project" value="UniProtKB-UniRule"/>
</dbReference>
<dbReference type="InterPro" id="IPR035979">
    <property type="entry name" value="RBD_domain_sf"/>
</dbReference>
<dbReference type="EMBL" id="JANAVB010044299">
    <property type="protein sequence ID" value="KAJ6791554.1"/>
    <property type="molecule type" value="Genomic_DNA"/>
</dbReference>
<keyword evidence="10" id="KW-1133">Transmembrane helix</keyword>
<comment type="caution">
    <text evidence="13">The sequence shown here is derived from an EMBL/GenBank/DDBJ whole genome shotgun (WGS) entry which is preliminary data.</text>
</comment>
<dbReference type="CDD" id="cd12458">
    <property type="entry name" value="RRM_AtC3H46_like"/>
    <property type="match status" value="1"/>
</dbReference>
<evidence type="ECO:0000256" key="4">
    <source>
        <dbReference type="ARBA" id="ARBA00022884"/>
    </source>
</evidence>
<feature type="zinc finger region" description="C3H1-type" evidence="7">
    <location>
        <begin position="285"/>
        <end position="312"/>
    </location>
</feature>
<evidence type="ECO:0000313" key="13">
    <source>
        <dbReference type="EMBL" id="KAJ6791554.1"/>
    </source>
</evidence>
<feature type="region of interest" description="Disordered" evidence="9">
    <location>
        <begin position="584"/>
        <end position="667"/>
    </location>
</feature>
<name>A0AAX6DII2_IRIPA</name>
<evidence type="ECO:0000313" key="14">
    <source>
        <dbReference type="Proteomes" id="UP001140949"/>
    </source>
</evidence>
<feature type="transmembrane region" description="Helical" evidence="10">
    <location>
        <begin position="12"/>
        <end position="34"/>
    </location>
</feature>
<evidence type="ECO:0000256" key="7">
    <source>
        <dbReference type="PROSITE-ProRule" id="PRU00723"/>
    </source>
</evidence>
<feature type="coiled-coil region" evidence="8">
    <location>
        <begin position="545"/>
        <end position="572"/>
    </location>
</feature>
<dbReference type="PANTHER" id="PTHR24009:SF3">
    <property type="entry name" value="RNA-BINDING (RRM_RBD_RNP MOTIFS) FAMILY PROTEIN-RELATED"/>
    <property type="match status" value="1"/>
</dbReference>
<feature type="region of interest" description="Disordered" evidence="9">
    <location>
        <begin position="169"/>
        <end position="213"/>
    </location>
</feature>
<reference evidence="13" key="2">
    <citation type="submission" date="2023-04" db="EMBL/GenBank/DDBJ databases">
        <authorList>
            <person name="Bruccoleri R.E."/>
            <person name="Oakeley E.J."/>
            <person name="Faust A.-M."/>
            <person name="Dessus-Babus S."/>
            <person name="Altorfer M."/>
            <person name="Burckhardt D."/>
            <person name="Oertli M."/>
            <person name="Naumann U."/>
            <person name="Petersen F."/>
            <person name="Wong J."/>
        </authorList>
    </citation>
    <scope>NUCLEOTIDE SEQUENCE</scope>
    <source>
        <strain evidence="13">GSM-AAB239-AS_SAM_17_03QT</strain>
        <tissue evidence="13">Leaf</tissue>
    </source>
</reference>
<dbReference type="InterPro" id="IPR036855">
    <property type="entry name" value="Znf_CCCH_sf"/>
</dbReference>
<feature type="region of interest" description="Disordered" evidence="9">
    <location>
        <begin position="496"/>
        <end position="523"/>
    </location>
</feature>
<dbReference type="Gene3D" id="4.10.1000.10">
    <property type="entry name" value="Zinc finger, CCCH-type"/>
    <property type="match status" value="1"/>
</dbReference>
<dbReference type="SMART" id="SM00356">
    <property type="entry name" value="ZnF_C3H1"/>
    <property type="match status" value="1"/>
</dbReference>
<dbReference type="InterPro" id="IPR000504">
    <property type="entry name" value="RRM_dom"/>
</dbReference>
<dbReference type="PANTHER" id="PTHR24009">
    <property type="entry name" value="RNA-BINDING (RRM/RBD/RNP MOTIFS)"/>
    <property type="match status" value="1"/>
</dbReference>
<protein>
    <submittedName>
        <fullName evidence="13">Zinc finger CCCH domain-containing protein 53</fullName>
    </submittedName>
</protein>
<accession>A0AAX6DII2</accession>
<dbReference type="SUPFAM" id="SSF54928">
    <property type="entry name" value="RNA-binding domain, RBD"/>
    <property type="match status" value="1"/>
</dbReference>
<feature type="region of interest" description="Disordered" evidence="9">
    <location>
        <begin position="693"/>
        <end position="714"/>
    </location>
</feature>
<keyword evidence="1 7" id="KW-0479">Metal-binding</keyword>
<keyword evidence="5" id="KW-0238">DNA-binding</keyword>
<keyword evidence="10" id="KW-0812">Transmembrane</keyword>
<keyword evidence="3 7" id="KW-0862">Zinc</keyword>
<feature type="compositionally biased region" description="Polar residues" evidence="9">
    <location>
        <begin position="624"/>
        <end position="633"/>
    </location>
</feature>
<keyword evidence="4 6" id="KW-0694">RNA-binding</keyword>
<feature type="compositionally biased region" description="Low complexity" evidence="9">
    <location>
        <begin position="584"/>
        <end position="599"/>
    </location>
</feature>
<dbReference type="InterPro" id="IPR034365">
    <property type="entry name" value="AtC3H46-like_RRM"/>
</dbReference>
<dbReference type="SUPFAM" id="SSF90229">
    <property type="entry name" value="CCCH zinc finger"/>
    <property type="match status" value="1"/>
</dbReference>
<dbReference type="SMART" id="SM00360">
    <property type="entry name" value="RRM"/>
    <property type="match status" value="1"/>
</dbReference>
<dbReference type="GO" id="GO:0008270">
    <property type="term" value="F:zinc ion binding"/>
    <property type="evidence" value="ECO:0007669"/>
    <property type="project" value="UniProtKB-KW"/>
</dbReference>
<evidence type="ECO:0000256" key="6">
    <source>
        <dbReference type="PROSITE-ProRule" id="PRU00176"/>
    </source>
</evidence>
<reference evidence="13" key="1">
    <citation type="journal article" date="2023" name="GigaByte">
        <title>Genome assembly of the bearded iris, Iris pallida Lam.</title>
        <authorList>
            <person name="Bruccoleri R.E."/>
            <person name="Oakeley E.J."/>
            <person name="Faust A.M.E."/>
            <person name="Altorfer M."/>
            <person name="Dessus-Babus S."/>
            <person name="Burckhardt D."/>
            <person name="Oertli M."/>
            <person name="Naumann U."/>
            <person name="Petersen F."/>
            <person name="Wong J."/>
        </authorList>
    </citation>
    <scope>NUCLEOTIDE SEQUENCE</scope>
    <source>
        <strain evidence="13">GSM-AAB239-AS_SAM_17_03QT</strain>
    </source>
</reference>
<dbReference type="GO" id="GO:0003677">
    <property type="term" value="F:DNA binding"/>
    <property type="evidence" value="ECO:0007669"/>
    <property type="project" value="UniProtKB-KW"/>
</dbReference>
<evidence type="ECO:0000256" key="3">
    <source>
        <dbReference type="ARBA" id="ARBA00022833"/>
    </source>
</evidence>
<dbReference type="Gene3D" id="3.30.70.330">
    <property type="match status" value="1"/>
</dbReference>
<dbReference type="Pfam" id="PF00076">
    <property type="entry name" value="RRM_1"/>
    <property type="match status" value="1"/>
</dbReference>
<keyword evidence="8" id="KW-0175">Coiled coil</keyword>
<feature type="compositionally biased region" description="Basic and acidic residues" evidence="9">
    <location>
        <begin position="496"/>
        <end position="509"/>
    </location>
</feature>
<evidence type="ECO:0000259" key="11">
    <source>
        <dbReference type="PROSITE" id="PS50102"/>
    </source>
</evidence>
<keyword evidence="14" id="KW-1185">Reference proteome</keyword>